<dbReference type="Proteomes" id="UP000612585">
    <property type="component" value="Unassembled WGS sequence"/>
</dbReference>
<dbReference type="AlphaFoldDB" id="A0A8J4E832"/>
<organism evidence="1 2">
    <name type="scientific">Virgisporangium aurantiacum</name>
    <dbReference type="NCBI Taxonomy" id="175570"/>
    <lineage>
        <taxon>Bacteria</taxon>
        <taxon>Bacillati</taxon>
        <taxon>Actinomycetota</taxon>
        <taxon>Actinomycetes</taxon>
        <taxon>Micromonosporales</taxon>
        <taxon>Micromonosporaceae</taxon>
        <taxon>Virgisporangium</taxon>
    </lineage>
</organism>
<reference evidence="1" key="1">
    <citation type="submission" date="2021-01" db="EMBL/GenBank/DDBJ databases">
        <title>Whole genome shotgun sequence of Virgisporangium aurantiacum NBRC 16421.</title>
        <authorList>
            <person name="Komaki H."/>
            <person name="Tamura T."/>
        </authorList>
    </citation>
    <scope>NUCLEOTIDE SEQUENCE</scope>
    <source>
        <strain evidence="1">NBRC 16421</strain>
    </source>
</reference>
<name>A0A8J4E832_9ACTN</name>
<dbReference type="RefSeq" id="WP_204014398.1">
    <property type="nucleotide sequence ID" value="NZ_BOPG01000131.1"/>
</dbReference>
<proteinExistence type="predicted"/>
<evidence type="ECO:0000313" key="1">
    <source>
        <dbReference type="EMBL" id="GIJ64828.1"/>
    </source>
</evidence>
<dbReference type="EMBL" id="BOPG01000131">
    <property type="protein sequence ID" value="GIJ64828.1"/>
    <property type="molecule type" value="Genomic_DNA"/>
</dbReference>
<comment type="caution">
    <text evidence="1">The sequence shown here is derived from an EMBL/GenBank/DDBJ whole genome shotgun (WGS) entry which is preliminary data.</text>
</comment>
<accession>A0A8J4E832</accession>
<gene>
    <name evidence="1" type="ORF">Vau01_123440</name>
</gene>
<sequence length="580" mass="61006">MTEVTFTSWARLEPQMSDPTLTPGISAEIADPLWLLGRQWQLGEFTGEDAGTPAWVEVHGETGPVRRVRLGDASAAWQAYQPDAVPLEALVEAEPPPGYGSGADLAARAGLRLVRELADRGVAAATVAALPAAYPLTMPSAGVALAEARFLAVASRRAPDGLALGRALRDSMGAGPIRGETLPPTLAHLNATSAFVQSAHAWLDWLETIADLRRSGGGGTPPGWRADRFDQTFAIAAPQASGTTMVLRAPEYRGGTLDWWAFDASTEAGPATAGGNAVPLRLDVLASPLGFPGAPVARYWEIEDAAVDVSAATVAPHETANLLLLEYVFAYGGDALLVPIEAPVGTRLAVRAAVLVDVFGDRVLAERSSITDAAAGRSRFALFGCTGDEDAVLLAPAIGHGMESEPIEDVVLLRDEMANLGWAVEAVAPDAAGAPADWRMLLPAPDPSQPPALPPAIADDRPALRWRLMRRPPGHWHPLVPQATGDRLSTYAVGSVALGTGGMTPPPRSVAVREIAASGLREEELAREGRRLVRAVQVARWVDGGIHVWTARSTLPGRGEGHSGVRFDDVLPEQPLAAGD</sequence>
<keyword evidence="2" id="KW-1185">Reference proteome</keyword>
<evidence type="ECO:0000313" key="2">
    <source>
        <dbReference type="Proteomes" id="UP000612585"/>
    </source>
</evidence>
<protein>
    <submittedName>
        <fullName evidence="1">Uncharacterized protein</fullName>
    </submittedName>
</protein>